<sequence>MSPTIKSMISCPVTLELPGMVGSFAYPAPAKQSLPPKAASLKLMVSSKIFPARDTRKGKGPFEVATCPVLTPKVAAQSQPQPRKMLDWHTYMIEVEEPRRFATAKGLDLTKMRRPGSLGDNRKFLQEDVRTQNEIIVGDRELRARWPHRNY</sequence>
<dbReference type="Proteomes" id="UP000076532">
    <property type="component" value="Unassembled WGS sequence"/>
</dbReference>
<proteinExistence type="predicted"/>
<accession>A0A166KA99</accession>
<dbReference type="AlphaFoldDB" id="A0A166KA99"/>
<gene>
    <name evidence="1" type="ORF">FIBSPDRAFT_931494</name>
</gene>
<reference evidence="1 2" key="1">
    <citation type="journal article" date="2016" name="Mol. Biol. Evol.">
        <title>Comparative Genomics of Early-Diverging Mushroom-Forming Fungi Provides Insights into the Origins of Lignocellulose Decay Capabilities.</title>
        <authorList>
            <person name="Nagy L.G."/>
            <person name="Riley R."/>
            <person name="Tritt A."/>
            <person name="Adam C."/>
            <person name="Daum C."/>
            <person name="Floudas D."/>
            <person name="Sun H."/>
            <person name="Yadav J.S."/>
            <person name="Pangilinan J."/>
            <person name="Larsson K.H."/>
            <person name="Matsuura K."/>
            <person name="Barry K."/>
            <person name="Labutti K."/>
            <person name="Kuo R."/>
            <person name="Ohm R.A."/>
            <person name="Bhattacharya S.S."/>
            <person name="Shirouzu T."/>
            <person name="Yoshinaga Y."/>
            <person name="Martin F.M."/>
            <person name="Grigoriev I.V."/>
            <person name="Hibbett D.S."/>
        </authorList>
    </citation>
    <scope>NUCLEOTIDE SEQUENCE [LARGE SCALE GENOMIC DNA]</scope>
    <source>
        <strain evidence="1 2">CBS 109695</strain>
    </source>
</reference>
<dbReference type="EMBL" id="KV417545">
    <property type="protein sequence ID" value="KZP21697.1"/>
    <property type="molecule type" value="Genomic_DNA"/>
</dbReference>
<organism evidence="1 2">
    <name type="scientific">Athelia psychrophila</name>
    <dbReference type="NCBI Taxonomy" id="1759441"/>
    <lineage>
        <taxon>Eukaryota</taxon>
        <taxon>Fungi</taxon>
        <taxon>Dikarya</taxon>
        <taxon>Basidiomycota</taxon>
        <taxon>Agaricomycotina</taxon>
        <taxon>Agaricomycetes</taxon>
        <taxon>Agaricomycetidae</taxon>
        <taxon>Atheliales</taxon>
        <taxon>Atheliaceae</taxon>
        <taxon>Athelia</taxon>
    </lineage>
</organism>
<evidence type="ECO:0000313" key="1">
    <source>
        <dbReference type="EMBL" id="KZP21697.1"/>
    </source>
</evidence>
<evidence type="ECO:0000313" key="2">
    <source>
        <dbReference type="Proteomes" id="UP000076532"/>
    </source>
</evidence>
<protein>
    <submittedName>
        <fullName evidence="1">Uncharacterized protein</fullName>
    </submittedName>
</protein>
<keyword evidence="2" id="KW-1185">Reference proteome</keyword>
<name>A0A166KA99_9AGAM</name>